<feature type="region of interest" description="Disordered" evidence="1">
    <location>
        <begin position="135"/>
        <end position="157"/>
    </location>
</feature>
<dbReference type="EMBL" id="JAMSHJ010000004">
    <property type="protein sequence ID" value="KAI5417256.1"/>
    <property type="molecule type" value="Genomic_DNA"/>
</dbReference>
<dbReference type="Gramene" id="Psat04G0203400-T1">
    <property type="protein sequence ID" value="KAI5417256.1"/>
    <property type="gene ID" value="KIW84_042034"/>
</dbReference>
<sequence length="157" mass="16909">MQEPLFVNLTQGTTTPDSTLTNNLLAPQDAQAQMPSHEFVSSFAGTRGGFRGGRSSGFRGGCRNGARTRVQCQICSKFGHDAKVQVPPSVTFNNQWLAPAALTWRAPPTGFSSRPVNQPYPSYSHKQPQVYLTGTESTNIPFSSPDSGATHHVTNTA</sequence>
<organism evidence="2 3">
    <name type="scientific">Pisum sativum</name>
    <name type="common">Garden pea</name>
    <name type="synonym">Lathyrus oleraceus</name>
    <dbReference type="NCBI Taxonomy" id="3888"/>
    <lineage>
        <taxon>Eukaryota</taxon>
        <taxon>Viridiplantae</taxon>
        <taxon>Streptophyta</taxon>
        <taxon>Embryophyta</taxon>
        <taxon>Tracheophyta</taxon>
        <taxon>Spermatophyta</taxon>
        <taxon>Magnoliopsida</taxon>
        <taxon>eudicotyledons</taxon>
        <taxon>Gunneridae</taxon>
        <taxon>Pentapetalae</taxon>
        <taxon>rosids</taxon>
        <taxon>fabids</taxon>
        <taxon>Fabales</taxon>
        <taxon>Fabaceae</taxon>
        <taxon>Papilionoideae</taxon>
        <taxon>50 kb inversion clade</taxon>
        <taxon>NPAAA clade</taxon>
        <taxon>Hologalegina</taxon>
        <taxon>IRL clade</taxon>
        <taxon>Fabeae</taxon>
        <taxon>Lathyrus</taxon>
    </lineage>
</organism>
<keyword evidence="3" id="KW-1185">Reference proteome</keyword>
<gene>
    <name evidence="2" type="ORF">KIW84_042034</name>
</gene>
<comment type="caution">
    <text evidence="2">The sequence shown here is derived from an EMBL/GenBank/DDBJ whole genome shotgun (WGS) entry which is preliminary data.</text>
</comment>
<protein>
    <submittedName>
        <fullName evidence="2">Uncharacterized protein</fullName>
    </submittedName>
</protein>
<evidence type="ECO:0000313" key="3">
    <source>
        <dbReference type="Proteomes" id="UP001058974"/>
    </source>
</evidence>
<dbReference type="Proteomes" id="UP001058974">
    <property type="component" value="Chromosome 4"/>
</dbReference>
<proteinExistence type="predicted"/>
<evidence type="ECO:0000256" key="1">
    <source>
        <dbReference type="SAM" id="MobiDB-lite"/>
    </source>
</evidence>
<evidence type="ECO:0000313" key="2">
    <source>
        <dbReference type="EMBL" id="KAI5417256.1"/>
    </source>
</evidence>
<dbReference type="AlphaFoldDB" id="A0A9D4XEK1"/>
<name>A0A9D4XEK1_PEA</name>
<reference evidence="2 3" key="1">
    <citation type="journal article" date="2022" name="Nat. Genet.">
        <title>Improved pea reference genome and pan-genome highlight genomic features and evolutionary characteristics.</title>
        <authorList>
            <person name="Yang T."/>
            <person name="Liu R."/>
            <person name="Luo Y."/>
            <person name="Hu S."/>
            <person name="Wang D."/>
            <person name="Wang C."/>
            <person name="Pandey M.K."/>
            <person name="Ge S."/>
            <person name="Xu Q."/>
            <person name="Li N."/>
            <person name="Li G."/>
            <person name="Huang Y."/>
            <person name="Saxena R.K."/>
            <person name="Ji Y."/>
            <person name="Li M."/>
            <person name="Yan X."/>
            <person name="He Y."/>
            <person name="Liu Y."/>
            <person name="Wang X."/>
            <person name="Xiang C."/>
            <person name="Varshney R.K."/>
            <person name="Ding H."/>
            <person name="Gao S."/>
            <person name="Zong X."/>
        </authorList>
    </citation>
    <scope>NUCLEOTIDE SEQUENCE [LARGE SCALE GENOMIC DNA]</scope>
    <source>
        <strain evidence="2 3">cv. Zhongwan 6</strain>
    </source>
</reference>
<accession>A0A9D4XEK1</accession>